<organism evidence="8 9">
    <name type="scientific">Aquaticitalea lipolytica</name>
    <dbReference type="NCBI Taxonomy" id="1247562"/>
    <lineage>
        <taxon>Bacteria</taxon>
        <taxon>Pseudomonadati</taxon>
        <taxon>Bacteroidota</taxon>
        <taxon>Flavobacteriia</taxon>
        <taxon>Flavobacteriales</taxon>
        <taxon>Flavobacteriaceae</taxon>
        <taxon>Aquaticitalea</taxon>
    </lineage>
</organism>
<dbReference type="Pfam" id="PF00691">
    <property type="entry name" value="OmpA"/>
    <property type="match status" value="1"/>
</dbReference>
<comment type="caution">
    <text evidence="8">The sequence shown here is derived from an EMBL/GenBank/DDBJ whole genome shotgun (WGS) entry which is preliminary data.</text>
</comment>
<comment type="subcellular location">
    <subcellularLocation>
        <location evidence="1">Cell outer membrane</location>
    </subcellularLocation>
</comment>
<evidence type="ECO:0000256" key="5">
    <source>
        <dbReference type="SAM" id="MobiDB-lite"/>
    </source>
</evidence>
<evidence type="ECO:0000256" key="1">
    <source>
        <dbReference type="ARBA" id="ARBA00004442"/>
    </source>
</evidence>
<dbReference type="InterPro" id="IPR050330">
    <property type="entry name" value="Bact_OuterMem_StrucFunc"/>
</dbReference>
<dbReference type="EMBL" id="BMIC01000007">
    <property type="protein sequence ID" value="GFZ93139.1"/>
    <property type="molecule type" value="Genomic_DNA"/>
</dbReference>
<feature type="signal peptide" evidence="6">
    <location>
        <begin position="1"/>
        <end position="25"/>
    </location>
</feature>
<dbReference type="SUPFAM" id="SSF103088">
    <property type="entry name" value="OmpA-like"/>
    <property type="match status" value="1"/>
</dbReference>
<evidence type="ECO:0000313" key="9">
    <source>
        <dbReference type="Proteomes" id="UP000598120"/>
    </source>
</evidence>
<feature type="domain" description="OmpA-like" evidence="7">
    <location>
        <begin position="322"/>
        <end position="437"/>
    </location>
</feature>
<reference evidence="8 9" key="1">
    <citation type="journal article" date="2014" name="Int. J. Syst. Evol. Microbiol.">
        <title>Complete genome sequence of Corynebacterium casei LMG S-19264T (=DSM 44701T), isolated from a smear-ripened cheese.</title>
        <authorList>
            <consortium name="US DOE Joint Genome Institute (JGI-PGF)"/>
            <person name="Walter F."/>
            <person name="Albersmeier A."/>
            <person name="Kalinowski J."/>
            <person name="Ruckert C."/>
        </authorList>
    </citation>
    <scope>NUCLEOTIDE SEQUENCE [LARGE SCALE GENOMIC DNA]</scope>
    <source>
        <strain evidence="8 9">CGMCC 1.15295</strain>
    </source>
</reference>
<evidence type="ECO:0000256" key="4">
    <source>
        <dbReference type="PROSITE-ProRule" id="PRU00473"/>
    </source>
</evidence>
<dbReference type="CDD" id="cd07185">
    <property type="entry name" value="OmpA_C-like"/>
    <property type="match status" value="1"/>
</dbReference>
<evidence type="ECO:0000259" key="7">
    <source>
        <dbReference type="PROSITE" id="PS51123"/>
    </source>
</evidence>
<protein>
    <recommendedName>
        <fullName evidence="7">OmpA-like domain-containing protein</fullName>
    </recommendedName>
</protein>
<dbReference type="InterPro" id="IPR036737">
    <property type="entry name" value="OmpA-like_sf"/>
</dbReference>
<feature type="region of interest" description="Disordered" evidence="5">
    <location>
        <begin position="42"/>
        <end position="93"/>
    </location>
</feature>
<evidence type="ECO:0000256" key="2">
    <source>
        <dbReference type="ARBA" id="ARBA00023136"/>
    </source>
</evidence>
<keyword evidence="2 4" id="KW-0472">Membrane</keyword>
<dbReference type="Gene3D" id="3.30.1330.60">
    <property type="entry name" value="OmpA-like domain"/>
    <property type="match status" value="1"/>
</dbReference>
<dbReference type="PANTHER" id="PTHR30329">
    <property type="entry name" value="STATOR ELEMENT OF FLAGELLAR MOTOR COMPLEX"/>
    <property type="match status" value="1"/>
</dbReference>
<evidence type="ECO:0000256" key="6">
    <source>
        <dbReference type="SAM" id="SignalP"/>
    </source>
</evidence>
<dbReference type="PANTHER" id="PTHR30329:SF21">
    <property type="entry name" value="LIPOPROTEIN YIAD-RELATED"/>
    <property type="match status" value="1"/>
</dbReference>
<feature type="compositionally biased region" description="Basic and acidic residues" evidence="5">
    <location>
        <begin position="42"/>
        <end position="67"/>
    </location>
</feature>
<evidence type="ECO:0000313" key="8">
    <source>
        <dbReference type="EMBL" id="GFZ93139.1"/>
    </source>
</evidence>
<sequence>MKKLHFSQILTIVLCTVFTLPSANAQILKKLKQKAEQTVERKLEQKTEKETEKAMDSILNPDEKTPTKDTPNTNNKNPNTNPSTTNDDGDNVKVNTNISDELKVYSKFDFVPGDKILYFDDFSQDFIGDFPSKWNTNGSGEVVKLSKAEGNWFEFKPGYNIQYIPLLNSSLPEEYTIEFDLISEGLDNNTSSVARLVINLDDNNTFYTGTNYAEVQLPFGQYGAFGIRVLNAINSSSTINNTITADIREEVKNRPHISIAVNKKRYRLWVNEKKYVDIPQFVSEGKLTTIKFNLEGFEDGEERLFISNLKIAEGGVDLRRTLMTDGKVSTNGILFDSGSANIQKQSYGIIRQISQVLQQEADMKLKIVGHTDADGSDEANMKLSKDRAEAVKKALIDIYNISAERLQTDGKGESIPVGDNKTTDGKAQNRRVEFIKL</sequence>
<dbReference type="PROSITE" id="PS51123">
    <property type="entry name" value="OMPA_2"/>
    <property type="match status" value="1"/>
</dbReference>
<dbReference type="GO" id="GO:0009279">
    <property type="term" value="C:cell outer membrane"/>
    <property type="evidence" value="ECO:0007669"/>
    <property type="project" value="UniProtKB-SubCell"/>
</dbReference>
<dbReference type="InterPro" id="IPR006665">
    <property type="entry name" value="OmpA-like"/>
</dbReference>
<name>A0A8J2TSJ0_9FLAO</name>
<feature type="chain" id="PRO_5035308843" description="OmpA-like domain-containing protein" evidence="6">
    <location>
        <begin position="26"/>
        <end position="437"/>
    </location>
</feature>
<dbReference type="Proteomes" id="UP000598120">
    <property type="component" value="Unassembled WGS sequence"/>
</dbReference>
<dbReference type="RefSeq" id="WP_188606877.1">
    <property type="nucleotide sequence ID" value="NZ_BMIC01000007.1"/>
</dbReference>
<proteinExistence type="predicted"/>
<keyword evidence="3" id="KW-0998">Cell outer membrane</keyword>
<dbReference type="AlphaFoldDB" id="A0A8J2TSJ0"/>
<dbReference type="InterPro" id="IPR006664">
    <property type="entry name" value="OMP_bac"/>
</dbReference>
<gene>
    <name evidence="8" type="ORF">GCM10011531_26480</name>
</gene>
<keyword evidence="9" id="KW-1185">Reference proteome</keyword>
<feature type="compositionally biased region" description="Low complexity" evidence="5">
    <location>
        <begin position="68"/>
        <end position="86"/>
    </location>
</feature>
<dbReference type="PRINTS" id="PR01021">
    <property type="entry name" value="OMPADOMAIN"/>
</dbReference>
<accession>A0A8J2TSJ0</accession>
<keyword evidence="6" id="KW-0732">Signal</keyword>
<evidence type="ECO:0000256" key="3">
    <source>
        <dbReference type="ARBA" id="ARBA00023237"/>
    </source>
</evidence>